<reference evidence="1" key="1">
    <citation type="journal article" date="2020" name="Cell">
        <title>Large-Scale Comparative Analyses of Tick Genomes Elucidate Their Genetic Diversity and Vector Capacities.</title>
        <authorList>
            <consortium name="Tick Genome and Microbiome Consortium (TIGMIC)"/>
            <person name="Jia N."/>
            <person name="Wang J."/>
            <person name="Shi W."/>
            <person name="Du L."/>
            <person name="Sun Y."/>
            <person name="Zhan W."/>
            <person name="Jiang J.F."/>
            <person name="Wang Q."/>
            <person name="Zhang B."/>
            <person name="Ji P."/>
            <person name="Bell-Sakyi L."/>
            <person name="Cui X.M."/>
            <person name="Yuan T.T."/>
            <person name="Jiang B.G."/>
            <person name="Yang W.F."/>
            <person name="Lam T.T."/>
            <person name="Chang Q.C."/>
            <person name="Ding S.J."/>
            <person name="Wang X.J."/>
            <person name="Zhu J.G."/>
            <person name="Ruan X.D."/>
            <person name="Zhao L."/>
            <person name="Wei J.T."/>
            <person name="Ye R.Z."/>
            <person name="Que T.C."/>
            <person name="Du C.H."/>
            <person name="Zhou Y.H."/>
            <person name="Cheng J.X."/>
            <person name="Dai P.F."/>
            <person name="Guo W.B."/>
            <person name="Han X.H."/>
            <person name="Huang E.J."/>
            <person name="Li L.F."/>
            <person name="Wei W."/>
            <person name="Gao Y.C."/>
            <person name="Liu J.Z."/>
            <person name="Shao H.Z."/>
            <person name="Wang X."/>
            <person name="Wang C.C."/>
            <person name="Yang T.C."/>
            <person name="Huo Q.B."/>
            <person name="Li W."/>
            <person name="Chen H.Y."/>
            <person name="Chen S.E."/>
            <person name="Zhou L.G."/>
            <person name="Ni X.B."/>
            <person name="Tian J.H."/>
            <person name="Sheng Y."/>
            <person name="Liu T."/>
            <person name="Pan Y.S."/>
            <person name="Xia L.Y."/>
            <person name="Li J."/>
            <person name="Zhao F."/>
            <person name="Cao W.C."/>
        </authorList>
    </citation>
    <scope>NUCLEOTIDE SEQUENCE</scope>
    <source>
        <strain evidence="1">Rsan-2018</strain>
    </source>
</reference>
<proteinExistence type="predicted"/>
<comment type="caution">
    <text evidence="1">The sequence shown here is derived from an EMBL/GenBank/DDBJ whole genome shotgun (WGS) entry which is preliminary data.</text>
</comment>
<sequence length="172" mass="19104">MKGTHLPRKKKKTVFTRQKVVTEATVTLPEQVTNVLQQGPKFCQEPVLFPVERLAQARRISHRVPEDVRLRCTQECVQVFSSAPIRPRNSKGLKPVVDYLTSSHLCLLESDKEGSFVVIPEDSYVDKARAALQKNFVAAPDKCSKATRALALLGNLNLSGLRDEEGVPPRSG</sequence>
<dbReference type="Proteomes" id="UP000821837">
    <property type="component" value="Chromosome 8"/>
</dbReference>
<organism evidence="1 2">
    <name type="scientific">Rhipicephalus sanguineus</name>
    <name type="common">Brown dog tick</name>
    <name type="synonym">Ixodes sanguineus</name>
    <dbReference type="NCBI Taxonomy" id="34632"/>
    <lineage>
        <taxon>Eukaryota</taxon>
        <taxon>Metazoa</taxon>
        <taxon>Ecdysozoa</taxon>
        <taxon>Arthropoda</taxon>
        <taxon>Chelicerata</taxon>
        <taxon>Arachnida</taxon>
        <taxon>Acari</taxon>
        <taxon>Parasitiformes</taxon>
        <taxon>Ixodida</taxon>
        <taxon>Ixodoidea</taxon>
        <taxon>Ixodidae</taxon>
        <taxon>Rhipicephalinae</taxon>
        <taxon>Rhipicephalus</taxon>
        <taxon>Rhipicephalus</taxon>
    </lineage>
</organism>
<gene>
    <name evidence="1" type="ORF">HPB52_022575</name>
</gene>
<protein>
    <submittedName>
        <fullName evidence="1">Uncharacterized protein</fullName>
    </submittedName>
</protein>
<evidence type="ECO:0000313" key="2">
    <source>
        <dbReference type="Proteomes" id="UP000821837"/>
    </source>
</evidence>
<dbReference type="AlphaFoldDB" id="A0A9D4SR56"/>
<name>A0A9D4SR56_RHISA</name>
<accession>A0A9D4SR56</accession>
<dbReference type="EMBL" id="JABSTV010001254">
    <property type="protein sequence ID" value="KAH7940255.1"/>
    <property type="molecule type" value="Genomic_DNA"/>
</dbReference>
<keyword evidence="2" id="KW-1185">Reference proteome</keyword>
<evidence type="ECO:0000313" key="1">
    <source>
        <dbReference type="EMBL" id="KAH7940255.1"/>
    </source>
</evidence>
<reference evidence="1" key="2">
    <citation type="submission" date="2021-09" db="EMBL/GenBank/DDBJ databases">
        <authorList>
            <person name="Jia N."/>
            <person name="Wang J."/>
            <person name="Shi W."/>
            <person name="Du L."/>
            <person name="Sun Y."/>
            <person name="Zhan W."/>
            <person name="Jiang J."/>
            <person name="Wang Q."/>
            <person name="Zhang B."/>
            <person name="Ji P."/>
            <person name="Sakyi L.B."/>
            <person name="Cui X."/>
            <person name="Yuan T."/>
            <person name="Jiang B."/>
            <person name="Yang W."/>
            <person name="Lam T.T.-Y."/>
            <person name="Chang Q."/>
            <person name="Ding S."/>
            <person name="Wang X."/>
            <person name="Zhu J."/>
            <person name="Ruan X."/>
            <person name="Zhao L."/>
            <person name="Wei J."/>
            <person name="Que T."/>
            <person name="Du C."/>
            <person name="Cheng J."/>
            <person name="Dai P."/>
            <person name="Han X."/>
            <person name="Huang E."/>
            <person name="Gao Y."/>
            <person name="Liu J."/>
            <person name="Shao H."/>
            <person name="Ye R."/>
            <person name="Li L."/>
            <person name="Wei W."/>
            <person name="Wang X."/>
            <person name="Wang C."/>
            <person name="Huo Q."/>
            <person name="Li W."/>
            <person name="Guo W."/>
            <person name="Chen H."/>
            <person name="Chen S."/>
            <person name="Zhou L."/>
            <person name="Zhou L."/>
            <person name="Ni X."/>
            <person name="Tian J."/>
            <person name="Zhou Y."/>
            <person name="Sheng Y."/>
            <person name="Liu T."/>
            <person name="Pan Y."/>
            <person name="Xia L."/>
            <person name="Li J."/>
            <person name="Zhao F."/>
            <person name="Cao W."/>
        </authorList>
    </citation>
    <scope>NUCLEOTIDE SEQUENCE</scope>
    <source>
        <strain evidence="1">Rsan-2018</strain>
        <tissue evidence="1">Larvae</tissue>
    </source>
</reference>